<keyword evidence="3" id="KW-1185">Reference proteome</keyword>
<dbReference type="AlphaFoldDB" id="A0A6B0RU69"/>
<protein>
    <submittedName>
        <fullName evidence="2">Uncharacterized protein</fullName>
    </submittedName>
</protein>
<evidence type="ECO:0000313" key="2">
    <source>
        <dbReference type="EMBL" id="MXQ93608.1"/>
    </source>
</evidence>
<accession>A0A6B0RU69</accession>
<organism evidence="2 3">
    <name type="scientific">Bos mutus</name>
    <name type="common">wild yak</name>
    <dbReference type="NCBI Taxonomy" id="72004"/>
    <lineage>
        <taxon>Eukaryota</taxon>
        <taxon>Metazoa</taxon>
        <taxon>Chordata</taxon>
        <taxon>Craniata</taxon>
        <taxon>Vertebrata</taxon>
        <taxon>Euteleostomi</taxon>
        <taxon>Mammalia</taxon>
        <taxon>Eutheria</taxon>
        <taxon>Laurasiatheria</taxon>
        <taxon>Artiodactyla</taxon>
        <taxon>Ruminantia</taxon>
        <taxon>Pecora</taxon>
        <taxon>Bovidae</taxon>
        <taxon>Bovinae</taxon>
        <taxon>Bos</taxon>
    </lineage>
</organism>
<dbReference type="EMBL" id="VBQZ03000096">
    <property type="protein sequence ID" value="MXQ93608.1"/>
    <property type="molecule type" value="Genomic_DNA"/>
</dbReference>
<evidence type="ECO:0000313" key="3">
    <source>
        <dbReference type="Proteomes" id="UP000322234"/>
    </source>
</evidence>
<reference evidence="2" key="1">
    <citation type="submission" date="2019-10" db="EMBL/GenBank/DDBJ databases">
        <title>The sequence and de novo assembly of the wild yak genome.</title>
        <authorList>
            <person name="Liu Y."/>
        </authorList>
    </citation>
    <scope>NUCLEOTIDE SEQUENCE [LARGE SCALE GENOMIC DNA]</scope>
    <source>
        <strain evidence="2">WY2019</strain>
    </source>
</reference>
<feature type="region of interest" description="Disordered" evidence="1">
    <location>
        <begin position="102"/>
        <end position="124"/>
    </location>
</feature>
<gene>
    <name evidence="2" type="ORF">E5288_WYG022369</name>
</gene>
<comment type="caution">
    <text evidence="2">The sequence shown here is derived from an EMBL/GenBank/DDBJ whole genome shotgun (WGS) entry which is preliminary data.</text>
</comment>
<dbReference type="Proteomes" id="UP000322234">
    <property type="component" value="Unassembled WGS sequence"/>
</dbReference>
<proteinExistence type="predicted"/>
<sequence>MVLGGLMAHRAVIAIACMMRDSPENCTSNDWGRHMESAAMAWGLQGASVAPDCEETGESLAVPPGRQSSWVLGALPALNADEGGSQPPTQLANLIREMPRDKSVMSAPRPCGSVDGDLVRPQIR</sequence>
<name>A0A6B0RU69_9CETA</name>
<evidence type="ECO:0000256" key="1">
    <source>
        <dbReference type="SAM" id="MobiDB-lite"/>
    </source>
</evidence>